<feature type="domain" description="NAD-dependent epimerase/dehydratase" evidence="4">
    <location>
        <begin position="22"/>
        <end position="185"/>
    </location>
</feature>
<dbReference type="PANTHER" id="PTHR43103:SF5">
    <property type="entry name" value="4-EPIMERASE, PUTATIVE (AFU_ORTHOLOGUE AFUA_7G00360)-RELATED"/>
    <property type="match status" value="1"/>
</dbReference>
<keyword evidence="6" id="KW-1185">Reference proteome</keyword>
<name>A0A7M2WU91_9BACT</name>
<dbReference type="PANTHER" id="PTHR43103">
    <property type="entry name" value="NUCLEOSIDE-DIPHOSPHATE-SUGAR EPIMERASE"/>
    <property type="match status" value="1"/>
</dbReference>
<dbReference type="Proteomes" id="UP000593765">
    <property type="component" value="Chromosome"/>
</dbReference>
<sequence>MSQSFTLHSQPFPPGSADRLSVLVTGSAGNIGRAFCEHGTSTYALRLMIRPGKRDELGPKHAALGEVVEADLSDLPRLKDACRGIDTVIHLAGDPSPNATWDSLLPANIVGTYNVMAAAKSAGVRLVIYASSIHAVGGFGPTRQSHTAEPPNPGDLYGVSKCFGEALGRYLAEQEGMSVIALRIGAFQPASALENKDAANIADSWISPRDMNQMLDRCIAARHVRWGVFNVLSNNAFNRLDISDAREILGYAPVDDAFTIVPGLAAYDFAGKLMKHDLTDGFAKSGMRQDV</sequence>
<accession>A0A7M2WU91</accession>
<dbReference type="AlphaFoldDB" id="A0A7M2WU91"/>
<gene>
    <name evidence="5" type="ORF">IPV69_22805</name>
</gene>
<evidence type="ECO:0000313" key="6">
    <source>
        <dbReference type="Proteomes" id="UP000593765"/>
    </source>
</evidence>
<dbReference type="Pfam" id="PF01370">
    <property type="entry name" value="Epimerase"/>
    <property type="match status" value="1"/>
</dbReference>
<reference evidence="5 6" key="1">
    <citation type="submission" date="2020-10" db="EMBL/GenBank/DDBJ databases">
        <title>Wide distribution of Phycisphaera-like planctomycetes from WD2101 soil group in peatlands and genome analysis of the first cultivated representative.</title>
        <authorList>
            <person name="Dedysh S.N."/>
            <person name="Beletsky A.V."/>
            <person name="Ivanova A."/>
            <person name="Kulichevskaya I.S."/>
            <person name="Suzina N.E."/>
            <person name="Philippov D.A."/>
            <person name="Rakitin A.L."/>
            <person name="Mardanov A.V."/>
            <person name="Ravin N.V."/>
        </authorList>
    </citation>
    <scope>NUCLEOTIDE SEQUENCE [LARGE SCALE GENOMIC DNA]</scope>
    <source>
        <strain evidence="5 6">M1803</strain>
    </source>
</reference>
<evidence type="ECO:0000256" key="1">
    <source>
        <dbReference type="ARBA" id="ARBA00007637"/>
    </source>
</evidence>
<dbReference type="RefSeq" id="WP_206292036.1">
    <property type="nucleotide sequence ID" value="NZ_CP063458.1"/>
</dbReference>
<evidence type="ECO:0000313" key="5">
    <source>
        <dbReference type="EMBL" id="QOV89023.1"/>
    </source>
</evidence>
<dbReference type="KEGG" id="hbs:IPV69_22805"/>
<evidence type="ECO:0000256" key="2">
    <source>
        <dbReference type="ARBA" id="ARBA00023002"/>
    </source>
</evidence>
<evidence type="ECO:0000256" key="3">
    <source>
        <dbReference type="ARBA" id="ARBA00023027"/>
    </source>
</evidence>
<comment type="similarity">
    <text evidence="1">Belongs to the NAD(P)-dependent epimerase/dehydratase family.</text>
</comment>
<organism evidence="5 6">
    <name type="scientific">Humisphaera borealis</name>
    <dbReference type="NCBI Taxonomy" id="2807512"/>
    <lineage>
        <taxon>Bacteria</taxon>
        <taxon>Pseudomonadati</taxon>
        <taxon>Planctomycetota</taxon>
        <taxon>Phycisphaerae</taxon>
        <taxon>Tepidisphaerales</taxon>
        <taxon>Tepidisphaeraceae</taxon>
        <taxon>Humisphaera</taxon>
    </lineage>
</organism>
<dbReference type="EMBL" id="CP063458">
    <property type="protein sequence ID" value="QOV89023.1"/>
    <property type="molecule type" value="Genomic_DNA"/>
</dbReference>
<evidence type="ECO:0000259" key="4">
    <source>
        <dbReference type="Pfam" id="PF01370"/>
    </source>
</evidence>
<keyword evidence="2" id="KW-0560">Oxidoreductase</keyword>
<dbReference type="SUPFAM" id="SSF51735">
    <property type="entry name" value="NAD(P)-binding Rossmann-fold domains"/>
    <property type="match status" value="1"/>
</dbReference>
<keyword evidence="3" id="KW-0520">NAD</keyword>
<protein>
    <submittedName>
        <fullName evidence="5">NAD(P)-dependent oxidoreductase</fullName>
    </submittedName>
</protein>
<dbReference type="InterPro" id="IPR001509">
    <property type="entry name" value="Epimerase_deHydtase"/>
</dbReference>
<proteinExistence type="inferred from homology"/>
<dbReference type="InterPro" id="IPR036291">
    <property type="entry name" value="NAD(P)-bd_dom_sf"/>
</dbReference>
<dbReference type="GO" id="GO:0016491">
    <property type="term" value="F:oxidoreductase activity"/>
    <property type="evidence" value="ECO:0007669"/>
    <property type="project" value="UniProtKB-KW"/>
</dbReference>
<dbReference type="Gene3D" id="3.40.50.720">
    <property type="entry name" value="NAD(P)-binding Rossmann-like Domain"/>
    <property type="match status" value="1"/>
</dbReference>